<dbReference type="InterPro" id="IPR000825">
    <property type="entry name" value="SUF_FeS_clus_asmbl_SufBD_core"/>
</dbReference>
<dbReference type="PANTHER" id="PTHR43575">
    <property type="entry name" value="PROTEIN ABCI7, CHLOROPLASTIC"/>
    <property type="match status" value="1"/>
</dbReference>
<dbReference type="InterPro" id="IPR037284">
    <property type="entry name" value="SUF_FeS_clus_asmbl_SufBD_sf"/>
</dbReference>
<dbReference type="PANTHER" id="PTHR43575:SF1">
    <property type="entry name" value="PROTEIN ABCI7, CHLOROPLASTIC"/>
    <property type="match status" value="1"/>
</dbReference>
<dbReference type="SUPFAM" id="SSF101960">
    <property type="entry name" value="Stabilizer of iron transporter SufD"/>
    <property type="match status" value="1"/>
</dbReference>
<protein>
    <recommendedName>
        <fullName evidence="1">SUF system FeS cluster assembly SufBD core domain-containing protein</fullName>
    </recommendedName>
</protein>
<name>A0A1F5F4B0_9BACT</name>
<comment type="caution">
    <text evidence="2">The sequence shown here is derived from an EMBL/GenBank/DDBJ whole genome shotgun (WGS) entry which is preliminary data.</text>
</comment>
<dbReference type="InterPro" id="IPR055346">
    <property type="entry name" value="Fe-S_cluster_assembly_SufBD"/>
</dbReference>
<dbReference type="EMBL" id="MFAK01000036">
    <property type="protein sequence ID" value="OGD74416.1"/>
    <property type="molecule type" value="Genomic_DNA"/>
</dbReference>
<organism evidence="2 3">
    <name type="scientific">Candidatus Collierbacteria bacterium RIFOXYA2_FULL_46_10</name>
    <dbReference type="NCBI Taxonomy" id="1817726"/>
    <lineage>
        <taxon>Bacteria</taxon>
        <taxon>Candidatus Collieribacteriota</taxon>
    </lineage>
</organism>
<sequence>MRKIVKKYSKPGKWKVVILFEKRGEEKEWEGIIDARGEGEYELLVVADHRVGETRGRVTVKTVVGRNARVKIRGVIKIAKKAQETENFLEMRGLMLSSTSQVMAEPELEIEANNVKASHAASVGPVDSEQIGYLRSRGLSEAEAIDKIVLGWLGV</sequence>
<proteinExistence type="predicted"/>
<dbReference type="GO" id="GO:0016226">
    <property type="term" value="P:iron-sulfur cluster assembly"/>
    <property type="evidence" value="ECO:0007669"/>
    <property type="project" value="InterPro"/>
</dbReference>
<evidence type="ECO:0000313" key="2">
    <source>
        <dbReference type="EMBL" id="OGD74416.1"/>
    </source>
</evidence>
<dbReference type="Pfam" id="PF01458">
    <property type="entry name" value="SUFBD_core"/>
    <property type="match status" value="1"/>
</dbReference>
<dbReference type="AlphaFoldDB" id="A0A1F5F4B0"/>
<gene>
    <name evidence="2" type="ORF">A2228_02805</name>
</gene>
<feature type="domain" description="SUF system FeS cluster assembly SufBD core" evidence="1">
    <location>
        <begin position="21"/>
        <end position="151"/>
    </location>
</feature>
<accession>A0A1F5F4B0</accession>
<evidence type="ECO:0000313" key="3">
    <source>
        <dbReference type="Proteomes" id="UP000176191"/>
    </source>
</evidence>
<evidence type="ECO:0000259" key="1">
    <source>
        <dbReference type="Pfam" id="PF01458"/>
    </source>
</evidence>
<reference evidence="2 3" key="1">
    <citation type="journal article" date="2016" name="Nat. Commun.">
        <title>Thousands of microbial genomes shed light on interconnected biogeochemical processes in an aquifer system.</title>
        <authorList>
            <person name="Anantharaman K."/>
            <person name="Brown C.T."/>
            <person name="Hug L.A."/>
            <person name="Sharon I."/>
            <person name="Castelle C.J."/>
            <person name="Probst A.J."/>
            <person name="Thomas B.C."/>
            <person name="Singh A."/>
            <person name="Wilkins M.J."/>
            <person name="Karaoz U."/>
            <person name="Brodie E.L."/>
            <person name="Williams K.H."/>
            <person name="Hubbard S.S."/>
            <person name="Banfield J.F."/>
        </authorList>
    </citation>
    <scope>NUCLEOTIDE SEQUENCE [LARGE SCALE GENOMIC DNA]</scope>
</reference>
<dbReference type="Proteomes" id="UP000176191">
    <property type="component" value="Unassembled WGS sequence"/>
</dbReference>